<keyword evidence="4" id="KW-1185">Reference proteome</keyword>
<feature type="compositionally biased region" description="Basic and acidic residues" evidence="1">
    <location>
        <begin position="76"/>
        <end position="86"/>
    </location>
</feature>
<dbReference type="EMBL" id="JABWDY010023902">
    <property type="protein sequence ID" value="KAF5190618.1"/>
    <property type="molecule type" value="Genomic_DNA"/>
</dbReference>
<evidence type="ECO:0000259" key="2">
    <source>
        <dbReference type="PROSITE" id="PS50006"/>
    </source>
</evidence>
<evidence type="ECO:0000313" key="3">
    <source>
        <dbReference type="EMBL" id="KAF5190618.1"/>
    </source>
</evidence>
<proteinExistence type="predicted"/>
<dbReference type="PROSITE" id="PS50006">
    <property type="entry name" value="FHA_DOMAIN"/>
    <property type="match status" value="1"/>
</dbReference>
<protein>
    <submittedName>
        <fullName evidence="3">SMAD/FHA domain-containing protein</fullName>
    </submittedName>
</protein>
<dbReference type="InterPro" id="IPR000253">
    <property type="entry name" value="FHA_dom"/>
</dbReference>
<organism evidence="3 4">
    <name type="scientific">Thalictrum thalictroides</name>
    <name type="common">Rue-anemone</name>
    <name type="synonym">Anemone thalictroides</name>
    <dbReference type="NCBI Taxonomy" id="46969"/>
    <lineage>
        <taxon>Eukaryota</taxon>
        <taxon>Viridiplantae</taxon>
        <taxon>Streptophyta</taxon>
        <taxon>Embryophyta</taxon>
        <taxon>Tracheophyta</taxon>
        <taxon>Spermatophyta</taxon>
        <taxon>Magnoliopsida</taxon>
        <taxon>Ranunculales</taxon>
        <taxon>Ranunculaceae</taxon>
        <taxon>Thalictroideae</taxon>
        <taxon>Thalictrum</taxon>
    </lineage>
</organism>
<dbReference type="Gene3D" id="2.60.200.20">
    <property type="match status" value="1"/>
</dbReference>
<dbReference type="InterPro" id="IPR008984">
    <property type="entry name" value="SMAD_FHA_dom_sf"/>
</dbReference>
<dbReference type="AlphaFoldDB" id="A0A7J6W1I0"/>
<evidence type="ECO:0000313" key="4">
    <source>
        <dbReference type="Proteomes" id="UP000554482"/>
    </source>
</evidence>
<evidence type="ECO:0000256" key="1">
    <source>
        <dbReference type="SAM" id="MobiDB-lite"/>
    </source>
</evidence>
<feature type="domain" description="FHA" evidence="2">
    <location>
        <begin position="160"/>
        <end position="182"/>
    </location>
</feature>
<comment type="caution">
    <text evidence="3">The sequence shown here is derived from an EMBL/GenBank/DDBJ whole genome shotgun (WGS) entry which is preliminary data.</text>
</comment>
<dbReference type="SUPFAM" id="SSF49879">
    <property type="entry name" value="SMAD/FHA domain"/>
    <property type="match status" value="1"/>
</dbReference>
<dbReference type="OrthoDB" id="444265at2759"/>
<feature type="compositionally biased region" description="Pro residues" evidence="1">
    <location>
        <begin position="34"/>
        <end position="52"/>
    </location>
</feature>
<dbReference type="Proteomes" id="UP000554482">
    <property type="component" value="Unassembled WGS sequence"/>
</dbReference>
<feature type="compositionally biased region" description="Low complexity" evidence="1">
    <location>
        <begin position="9"/>
        <end position="33"/>
    </location>
</feature>
<name>A0A7J6W1I0_THATH</name>
<reference evidence="3 4" key="1">
    <citation type="submission" date="2020-06" db="EMBL/GenBank/DDBJ databases">
        <title>Transcriptomic and genomic resources for Thalictrum thalictroides and T. hernandezii: Facilitating candidate gene discovery in an emerging model plant lineage.</title>
        <authorList>
            <person name="Arias T."/>
            <person name="Riano-Pachon D.M."/>
            <person name="Di Stilio V.S."/>
        </authorList>
    </citation>
    <scope>NUCLEOTIDE SEQUENCE [LARGE SCALE GENOMIC DNA]</scope>
    <source>
        <strain evidence="4">cv. WT478/WT964</strain>
        <tissue evidence="3">Leaves</tissue>
    </source>
</reference>
<accession>A0A7J6W1I0</accession>
<dbReference type="PANTHER" id="PTHR23308">
    <property type="entry name" value="NUCLEAR INHIBITOR OF PROTEIN PHOSPHATASE-1"/>
    <property type="match status" value="1"/>
</dbReference>
<feature type="region of interest" description="Disordered" evidence="1">
    <location>
        <begin position="1"/>
        <end position="122"/>
    </location>
</feature>
<gene>
    <name evidence="3" type="ORF">FRX31_019796</name>
</gene>
<dbReference type="InterPro" id="IPR050923">
    <property type="entry name" value="Cell_Proc_Reg/RNA_Proc"/>
</dbReference>
<sequence>MGPPPPKNPSFSNSNSSFEDTSNPSTTPTTKKPMGPPPPKFATPPPPLPPEPDSIHNEETKTSITDEIATNLDNTHVVESKLEEHHHHQQQQQQEETLQEPKPKPKPKSIPDSITKESPSITIPYSIPPWSEAPCHPFSLEVLKDGSIIDEFEVSEKGAYMFGRVDLCDFVLDHPTISRFHAASGLVVKISNFSIRFMELCGITYQHGLNLTLAELNNEKYGESVPVQY</sequence>